<dbReference type="Pfam" id="PF12228">
    <property type="entry name" value="DUF3604"/>
    <property type="match status" value="1"/>
</dbReference>
<dbReference type="Proteomes" id="UP001143304">
    <property type="component" value="Unassembled WGS sequence"/>
</dbReference>
<evidence type="ECO:0000313" key="1">
    <source>
        <dbReference type="EMBL" id="MCX2976083.1"/>
    </source>
</evidence>
<dbReference type="EMBL" id="SHNO01000001">
    <property type="protein sequence ID" value="MCX2976083.1"/>
    <property type="molecule type" value="Genomic_DNA"/>
</dbReference>
<dbReference type="InterPro" id="IPR022028">
    <property type="entry name" value="DUF3604"/>
</dbReference>
<organism evidence="1 2">
    <name type="scientific">Candidatus Marimicrobium litorale</name>
    <dbReference type="NCBI Taxonomy" id="2518991"/>
    <lineage>
        <taxon>Bacteria</taxon>
        <taxon>Pseudomonadati</taxon>
        <taxon>Pseudomonadota</taxon>
        <taxon>Gammaproteobacteria</taxon>
        <taxon>Cellvibrionales</taxon>
        <taxon>Halieaceae</taxon>
        <taxon>Marimicrobium</taxon>
    </lineage>
</organism>
<comment type="caution">
    <text evidence="1">The sequence shown here is derived from an EMBL/GenBank/DDBJ whole genome shotgun (WGS) entry which is preliminary data.</text>
</comment>
<reference evidence="1" key="1">
    <citation type="submission" date="2019-02" db="EMBL/GenBank/DDBJ databases">
        <authorList>
            <person name="Li S.-H."/>
        </authorList>
    </citation>
    <scope>NUCLEOTIDE SEQUENCE</scope>
    <source>
        <strain evidence="1">IMCC11814</strain>
    </source>
</reference>
<protein>
    <submittedName>
        <fullName evidence="1">DUF3604 domain-containing protein</fullName>
    </submittedName>
</protein>
<dbReference type="RefSeq" id="WP_279247836.1">
    <property type="nucleotide sequence ID" value="NZ_SHNO01000001.1"/>
</dbReference>
<gene>
    <name evidence="1" type="ORF">EYC82_01765</name>
</gene>
<keyword evidence="2" id="KW-1185">Reference proteome</keyword>
<name>A0ABT3T1G4_9GAMM</name>
<sequence>MKLLKWLLGIIFALVLVLGSTALWLRYEFQRVQHTPLDETTWDKVSVESLARVNEETNACDQLYPNKKAWFGDLHVHTAASYDATSFGVTTSVDEAYAFARGTPLRIKLMQDSPEDQPPALQIRAPLDFMAVTDHAESLGETRLCYTDEAVAYDTLVCRLYRGDIRIPAEARLQSLFRLASFAIFGQDRSARVCGYDGEICRRTAESLWRDNQRSTEAWHDSSVDCQFTTFHAYEYTLAESAANLHRNVIFGTSTVPQSPLSAKDAPEPEELLKWLDTVCLSGNENCDVIAIPHNSNWSSGRMWFPYSNRDIPIEEQRALAHLRARTEPLAEIMQIKGDSECRNNIGSVIGPTDDLCNFEKLRPANETIPDCGETFGSGGMMLKGCTSRYSFVRYALSAGLREEQRLGVNPFKLGIIASTDTHIGASTAEAETDYRGSHGNDRNIQDRLLSKVEVPGDIATGSPVRFNPGGLAGIYATQNTRRDLFKAMRRRETFGTSGPRIAPRFFAGWNMDADLCTNKNVVELGYRQGVPMGSDLPVAPADARGGPVFVASASRDPAEDSNPLQRIQIIKGWVDQLGNTHQAVFDIAGAEPGAAQVDRNTCKVSGRGFSELCGVWQDPEFDPKLPAVYYTRVLENPTCRWSHVACLSLPEAERPASCSDPELPWQIQERAWTSPVWYHPTP</sequence>
<dbReference type="Gene3D" id="3.20.20.140">
    <property type="entry name" value="Metal-dependent hydrolases"/>
    <property type="match status" value="1"/>
</dbReference>
<evidence type="ECO:0000313" key="2">
    <source>
        <dbReference type="Proteomes" id="UP001143304"/>
    </source>
</evidence>
<proteinExistence type="predicted"/>
<accession>A0ABT3T1G4</accession>